<gene>
    <name evidence="4" type="ORF">CWO92_17165</name>
</gene>
<dbReference type="PANTHER" id="PTHR39183:SF1">
    <property type="entry name" value="SPORE COAT PROTEIN F-LIKE PROTEIN YHCQ"/>
    <property type="match status" value="1"/>
</dbReference>
<comment type="similarity">
    <text evidence="3">Belongs to the CotF family.</text>
</comment>
<dbReference type="EMBL" id="PIQO01000015">
    <property type="protein sequence ID" value="PKR83741.1"/>
    <property type="molecule type" value="Genomic_DNA"/>
</dbReference>
<organism evidence="4 5">
    <name type="scientific">Heyndrickxia camelliae</name>
    <dbReference type="NCBI Taxonomy" id="1707093"/>
    <lineage>
        <taxon>Bacteria</taxon>
        <taxon>Bacillati</taxon>
        <taxon>Bacillota</taxon>
        <taxon>Bacilli</taxon>
        <taxon>Bacillales</taxon>
        <taxon>Bacillaceae</taxon>
        <taxon>Heyndrickxia</taxon>
    </lineage>
</organism>
<evidence type="ECO:0000313" key="5">
    <source>
        <dbReference type="Proteomes" id="UP000233440"/>
    </source>
</evidence>
<keyword evidence="4" id="KW-0946">Virion</keyword>
<dbReference type="InterPro" id="IPR012851">
    <property type="entry name" value="Spore_coat_CotF-like"/>
</dbReference>
<comment type="caution">
    <text evidence="4">The sequence shown here is derived from an EMBL/GenBank/DDBJ whole genome shotgun (WGS) entry which is preliminary data.</text>
</comment>
<reference evidence="4 5" key="1">
    <citation type="submission" date="2017-11" db="EMBL/GenBank/DDBJ databases">
        <title>Bacillus camelliae sp. nov., isolated from pu'er tea.</title>
        <authorList>
            <person name="Niu L."/>
        </authorList>
    </citation>
    <scope>NUCLEOTIDE SEQUENCE [LARGE SCALE GENOMIC DNA]</scope>
    <source>
        <strain evidence="4 5">7578-1</strain>
    </source>
</reference>
<name>A0A2N3LGJ6_9BACI</name>
<evidence type="ECO:0000256" key="3">
    <source>
        <dbReference type="ARBA" id="ARBA00024344"/>
    </source>
</evidence>
<dbReference type="Gene3D" id="1.20.1260.10">
    <property type="match status" value="1"/>
</dbReference>
<dbReference type="RefSeq" id="WP_101355439.1">
    <property type="nucleotide sequence ID" value="NZ_PIQO01000015.1"/>
</dbReference>
<dbReference type="AlphaFoldDB" id="A0A2N3LGJ6"/>
<sequence>MNPIIEKFTGMDALSDQIVAMDLLISAKSGVRNYAMAVTEAGTPEIKEMLTRHLEAALDMHEQISSYMAEKGWYHAWDTNEQLNINLGNINTALNLPTL</sequence>
<comment type="subcellular location">
    <subcellularLocation>
        <location evidence="2">Spore coat</location>
    </subcellularLocation>
</comment>
<proteinExistence type="inferred from homology"/>
<protein>
    <submittedName>
        <fullName evidence="4">Spore coat protein</fullName>
    </submittedName>
</protein>
<keyword evidence="1" id="KW-0749">Sporulation</keyword>
<dbReference type="PANTHER" id="PTHR39183">
    <property type="entry name" value="SPORE COAT PROTEIN F-LIKE PROTEIN YHCQ"/>
    <property type="match status" value="1"/>
</dbReference>
<keyword evidence="4" id="KW-0167">Capsid protein</keyword>
<accession>A0A2N3LGJ6</accession>
<dbReference type="Pfam" id="PF07875">
    <property type="entry name" value="Coat_F"/>
    <property type="match status" value="1"/>
</dbReference>
<dbReference type="OrthoDB" id="1930261at2"/>
<dbReference type="Proteomes" id="UP000233440">
    <property type="component" value="Unassembled WGS sequence"/>
</dbReference>
<evidence type="ECO:0000313" key="4">
    <source>
        <dbReference type="EMBL" id="PKR83741.1"/>
    </source>
</evidence>
<dbReference type="InterPro" id="IPR012347">
    <property type="entry name" value="Ferritin-like"/>
</dbReference>
<evidence type="ECO:0000256" key="2">
    <source>
        <dbReference type="ARBA" id="ARBA00024325"/>
    </source>
</evidence>
<keyword evidence="5" id="KW-1185">Reference proteome</keyword>
<evidence type="ECO:0000256" key="1">
    <source>
        <dbReference type="ARBA" id="ARBA00022969"/>
    </source>
</evidence>
<dbReference type="GO" id="GO:0030435">
    <property type="term" value="P:sporulation resulting in formation of a cellular spore"/>
    <property type="evidence" value="ECO:0007669"/>
    <property type="project" value="UniProtKB-KW"/>
</dbReference>